<dbReference type="EMBL" id="BOOI01000023">
    <property type="protein sequence ID" value="GIH84388.1"/>
    <property type="molecule type" value="Genomic_DNA"/>
</dbReference>
<reference evidence="2" key="1">
    <citation type="submission" date="2021-01" db="EMBL/GenBank/DDBJ databases">
        <title>Whole genome shotgun sequence of Planobispora rosea NBRC 15558.</title>
        <authorList>
            <person name="Komaki H."/>
            <person name="Tamura T."/>
        </authorList>
    </citation>
    <scope>NUCLEOTIDE SEQUENCE</scope>
    <source>
        <strain evidence="2">NBRC 15558</strain>
    </source>
</reference>
<name>A0A8J3S6I8_PLARO</name>
<gene>
    <name evidence="2" type="ORF">Pro02_27960</name>
</gene>
<dbReference type="AlphaFoldDB" id="A0A8J3S6I8"/>
<feature type="compositionally biased region" description="Basic residues" evidence="1">
    <location>
        <begin position="93"/>
        <end position="107"/>
    </location>
</feature>
<proteinExistence type="predicted"/>
<keyword evidence="3" id="KW-1185">Reference proteome</keyword>
<protein>
    <submittedName>
        <fullName evidence="2">Uncharacterized protein</fullName>
    </submittedName>
</protein>
<feature type="region of interest" description="Disordered" evidence="1">
    <location>
        <begin position="72"/>
        <end position="115"/>
    </location>
</feature>
<dbReference type="Proteomes" id="UP000655044">
    <property type="component" value="Unassembled WGS sequence"/>
</dbReference>
<sequence length="115" mass="12581">METGSGDGDEASLLRRRGGFLVMVSTVMGDLSDGTDVRNVLGNVRNVLGTRAGRAGGERVPRGMRGRRTTCRVRHGDERKGADRSHAAQPAVRHTRYHGSMPARRHKEITCPTYP</sequence>
<feature type="compositionally biased region" description="Basic and acidic residues" evidence="1">
    <location>
        <begin position="74"/>
        <end position="86"/>
    </location>
</feature>
<evidence type="ECO:0000256" key="1">
    <source>
        <dbReference type="SAM" id="MobiDB-lite"/>
    </source>
</evidence>
<organism evidence="2 3">
    <name type="scientific">Planobispora rosea</name>
    <dbReference type="NCBI Taxonomy" id="35762"/>
    <lineage>
        <taxon>Bacteria</taxon>
        <taxon>Bacillati</taxon>
        <taxon>Actinomycetota</taxon>
        <taxon>Actinomycetes</taxon>
        <taxon>Streptosporangiales</taxon>
        <taxon>Streptosporangiaceae</taxon>
        <taxon>Planobispora</taxon>
    </lineage>
</organism>
<evidence type="ECO:0000313" key="2">
    <source>
        <dbReference type="EMBL" id="GIH84388.1"/>
    </source>
</evidence>
<accession>A0A8J3S6I8</accession>
<evidence type="ECO:0000313" key="3">
    <source>
        <dbReference type="Proteomes" id="UP000655044"/>
    </source>
</evidence>
<comment type="caution">
    <text evidence="2">The sequence shown here is derived from an EMBL/GenBank/DDBJ whole genome shotgun (WGS) entry which is preliminary data.</text>
</comment>